<evidence type="ECO:0000313" key="4">
    <source>
        <dbReference type="EMBL" id="PJJ63541.1"/>
    </source>
</evidence>
<keyword evidence="2" id="KW-1133">Transmembrane helix</keyword>
<dbReference type="SUPFAM" id="SSF56219">
    <property type="entry name" value="DNase I-like"/>
    <property type="match status" value="1"/>
</dbReference>
<dbReference type="Pfam" id="PF03372">
    <property type="entry name" value="Exo_endo_phos"/>
    <property type="match status" value="1"/>
</dbReference>
<evidence type="ECO:0000259" key="3">
    <source>
        <dbReference type="Pfam" id="PF03372"/>
    </source>
</evidence>
<proteinExistence type="predicted"/>
<reference evidence="4 5" key="1">
    <citation type="submission" date="2017-11" db="EMBL/GenBank/DDBJ databases">
        <title>Genomic Encyclopedia of Archaeal and Bacterial Type Strains, Phase II (KMG-II): From Individual Species to Whole Genera.</title>
        <authorList>
            <person name="Goeker M."/>
        </authorList>
    </citation>
    <scope>NUCLEOTIDE SEQUENCE [LARGE SCALE GENOMIC DNA]</scope>
    <source>
        <strain evidence="4 5">DSM 25625</strain>
    </source>
</reference>
<evidence type="ECO:0000256" key="2">
    <source>
        <dbReference type="SAM" id="Phobius"/>
    </source>
</evidence>
<name>A0A2M9BZL5_9MICO</name>
<feature type="compositionally biased region" description="Low complexity" evidence="1">
    <location>
        <begin position="97"/>
        <end position="116"/>
    </location>
</feature>
<sequence length="324" mass="33901">MAVSSSKRIVRTGRGIVVAVLALVIVVMMLGHELLPNIGGIVSLGENVLPWIGVLIVVLAVVALFLGSRVGLAGVLVAAIVWAILFVPGMLPAASASTGSAGSPSSESSDSSGSPGLTIASENVEAGNGDAAGLARDLASRHPDLIALQELDGDSRAAVADEIDGDYPYNAIVGTVGLWSTMPIDETQQLDLGLGWNRALWADIETGSGLTRVYVVHLASVRVGQQDDRDTMIEQLAATLAADESERLVVVGDFNTATTDRAFSTLTDAVPEPARTEFGLGFTWPSFFPIVRLDHVLVRGYDVARNVVLEPNGSDHRGILIALS</sequence>
<dbReference type="RefSeq" id="WP_157802826.1">
    <property type="nucleotide sequence ID" value="NZ_PGFB01000002.1"/>
</dbReference>
<dbReference type="InterPro" id="IPR005135">
    <property type="entry name" value="Endo/exonuclease/phosphatase"/>
</dbReference>
<feature type="transmembrane region" description="Helical" evidence="2">
    <location>
        <begin position="12"/>
        <end position="32"/>
    </location>
</feature>
<dbReference type="GO" id="GO:0003824">
    <property type="term" value="F:catalytic activity"/>
    <property type="evidence" value="ECO:0007669"/>
    <property type="project" value="InterPro"/>
</dbReference>
<dbReference type="Proteomes" id="UP000230161">
    <property type="component" value="Unassembled WGS sequence"/>
</dbReference>
<accession>A0A2M9BZL5</accession>
<keyword evidence="2" id="KW-0472">Membrane</keyword>
<dbReference type="Gene3D" id="3.60.10.10">
    <property type="entry name" value="Endonuclease/exonuclease/phosphatase"/>
    <property type="match status" value="1"/>
</dbReference>
<protein>
    <submittedName>
        <fullName evidence="4">Vancomycin resistance protein VanJ</fullName>
    </submittedName>
</protein>
<keyword evidence="5" id="KW-1185">Reference proteome</keyword>
<dbReference type="AlphaFoldDB" id="A0A2M9BZL5"/>
<feature type="transmembrane region" description="Helical" evidence="2">
    <location>
        <begin position="48"/>
        <end position="66"/>
    </location>
</feature>
<dbReference type="InterPro" id="IPR036691">
    <property type="entry name" value="Endo/exonu/phosph_ase_sf"/>
</dbReference>
<feature type="domain" description="Endonuclease/exonuclease/phosphatase" evidence="3">
    <location>
        <begin position="123"/>
        <end position="316"/>
    </location>
</feature>
<feature type="transmembrane region" description="Helical" evidence="2">
    <location>
        <begin position="73"/>
        <end position="91"/>
    </location>
</feature>
<gene>
    <name evidence="4" type="ORF">CLV54_1211</name>
</gene>
<dbReference type="EMBL" id="PGFB01000002">
    <property type="protein sequence ID" value="PJJ63541.1"/>
    <property type="molecule type" value="Genomic_DNA"/>
</dbReference>
<evidence type="ECO:0000313" key="5">
    <source>
        <dbReference type="Proteomes" id="UP000230161"/>
    </source>
</evidence>
<dbReference type="OrthoDB" id="4316587at2"/>
<evidence type="ECO:0000256" key="1">
    <source>
        <dbReference type="SAM" id="MobiDB-lite"/>
    </source>
</evidence>
<organism evidence="4 5">
    <name type="scientific">Compostimonas suwonensis</name>
    <dbReference type="NCBI Taxonomy" id="1048394"/>
    <lineage>
        <taxon>Bacteria</taxon>
        <taxon>Bacillati</taxon>
        <taxon>Actinomycetota</taxon>
        <taxon>Actinomycetes</taxon>
        <taxon>Micrococcales</taxon>
        <taxon>Microbacteriaceae</taxon>
        <taxon>Compostimonas</taxon>
    </lineage>
</organism>
<comment type="caution">
    <text evidence="4">The sequence shown here is derived from an EMBL/GenBank/DDBJ whole genome shotgun (WGS) entry which is preliminary data.</text>
</comment>
<keyword evidence="2" id="KW-0812">Transmembrane</keyword>
<feature type="region of interest" description="Disordered" evidence="1">
    <location>
        <begin position="97"/>
        <end position="120"/>
    </location>
</feature>